<dbReference type="Pfam" id="PF00307">
    <property type="entry name" value="CH"/>
    <property type="match status" value="1"/>
</dbReference>
<dbReference type="SUPFAM" id="SSF143575">
    <property type="entry name" value="GAS2 domain-like"/>
    <property type="match status" value="1"/>
</dbReference>
<evidence type="ECO:0000259" key="7">
    <source>
        <dbReference type="PROSITE" id="PS51460"/>
    </source>
</evidence>
<dbReference type="Gene3D" id="1.10.418.10">
    <property type="entry name" value="Calponin-like domain"/>
    <property type="match status" value="1"/>
</dbReference>
<protein>
    <recommendedName>
        <fullName evidence="10">Growth arrest specific 2 like 1</fullName>
    </recommendedName>
</protein>
<evidence type="ECO:0000256" key="3">
    <source>
        <dbReference type="ARBA" id="ARBA00023212"/>
    </source>
</evidence>
<evidence type="ECO:0000256" key="2">
    <source>
        <dbReference type="ARBA" id="ARBA00022490"/>
    </source>
</evidence>
<reference evidence="8 9" key="1">
    <citation type="journal article" date="2007" name="Nature">
        <title>Genome of the marsupial Monodelphis domestica reveals innovation in non-coding sequences.</title>
        <authorList>
            <person name="Mikkelsen T.S."/>
            <person name="Wakefield M.J."/>
            <person name="Aken B."/>
            <person name="Amemiya C.T."/>
            <person name="Chang J.L."/>
            <person name="Duke S."/>
            <person name="Garber M."/>
            <person name="Gentles A.J."/>
            <person name="Goodstadt L."/>
            <person name="Heger A."/>
            <person name="Jurka J."/>
            <person name="Kamal M."/>
            <person name="Mauceli E."/>
            <person name="Searle S.M."/>
            <person name="Sharpe T."/>
            <person name="Baker M.L."/>
            <person name="Batzer M.A."/>
            <person name="Benos P.V."/>
            <person name="Belov K."/>
            <person name="Clamp M."/>
            <person name="Cook A."/>
            <person name="Cuff J."/>
            <person name="Das R."/>
            <person name="Davidow L."/>
            <person name="Deakin J.E."/>
            <person name="Fazzari M.J."/>
            <person name="Glass J.L."/>
            <person name="Grabherr M."/>
            <person name="Greally J.M."/>
            <person name="Gu W."/>
            <person name="Hore T.A."/>
            <person name="Huttley G.A."/>
            <person name="Kleber M."/>
            <person name="Jirtle R.L."/>
            <person name="Koina E."/>
            <person name="Lee J.T."/>
            <person name="Mahony S."/>
            <person name="Marra M.A."/>
            <person name="Miller R.D."/>
            <person name="Nicholls R.D."/>
            <person name="Oda M."/>
            <person name="Papenfuss A.T."/>
            <person name="Parra Z.E."/>
            <person name="Pollock D.D."/>
            <person name="Ray D.A."/>
            <person name="Schein J.E."/>
            <person name="Speed T.P."/>
            <person name="Thompson K."/>
            <person name="VandeBerg J.L."/>
            <person name="Wade C.M."/>
            <person name="Walker J.A."/>
            <person name="Waters P.D."/>
            <person name="Webber C."/>
            <person name="Weidman J.R."/>
            <person name="Xie X."/>
            <person name="Zody M.C."/>
            <person name="Baldwin J."/>
            <person name="Abdouelleil A."/>
            <person name="Abdulkadir J."/>
            <person name="Abebe A."/>
            <person name="Abera B."/>
            <person name="Abreu J."/>
            <person name="Acer S.C."/>
            <person name="Aftuck L."/>
            <person name="Alexander A."/>
            <person name="An P."/>
            <person name="Anderson E."/>
            <person name="Anderson S."/>
            <person name="Arachi H."/>
            <person name="Azer M."/>
            <person name="Bachantsang P."/>
            <person name="Barry A."/>
            <person name="Bayul T."/>
            <person name="Berlin A."/>
            <person name="Bessette D."/>
            <person name="Bloom T."/>
            <person name="Bloom T."/>
            <person name="Boguslavskiy L."/>
            <person name="Bonnet C."/>
            <person name="Boukhgalter B."/>
            <person name="Bourzgui I."/>
            <person name="Brown A."/>
            <person name="Cahill P."/>
            <person name="Channer S."/>
            <person name="Cheshatsang Y."/>
            <person name="Chuda L."/>
            <person name="Citroen M."/>
            <person name="Collymore A."/>
            <person name="Cooke P."/>
            <person name="Costello M."/>
            <person name="D'Aco K."/>
            <person name="Daza R."/>
            <person name="De Haan G."/>
            <person name="DeGray S."/>
            <person name="DeMaso C."/>
            <person name="Dhargay N."/>
            <person name="Dooley K."/>
            <person name="Dooley E."/>
            <person name="Doricent M."/>
            <person name="Dorje P."/>
            <person name="Dorjee K."/>
            <person name="Dupes A."/>
            <person name="Elong R."/>
            <person name="Falk J."/>
            <person name="Farina A."/>
            <person name="Faro S."/>
            <person name="Ferguson D."/>
            <person name="Fisher S."/>
            <person name="Foley C.D."/>
            <person name="Franke A."/>
            <person name="Friedrich D."/>
            <person name="Gadbois L."/>
            <person name="Gearin G."/>
            <person name="Gearin C.R."/>
            <person name="Giannoukos G."/>
            <person name="Goode T."/>
            <person name="Graham J."/>
            <person name="Grandbois E."/>
            <person name="Grewal S."/>
            <person name="Gyaltsen K."/>
            <person name="Hafez N."/>
            <person name="Hagos B."/>
            <person name="Hall J."/>
            <person name="Henson C."/>
            <person name="Hollinger A."/>
            <person name="Honan T."/>
            <person name="Huard M.D."/>
            <person name="Hughes L."/>
            <person name="Hurhula B."/>
            <person name="Husby M.E."/>
            <person name="Kamat A."/>
            <person name="Kanga B."/>
            <person name="Kashin S."/>
            <person name="Khazanovich D."/>
            <person name="Kisner P."/>
            <person name="Lance K."/>
            <person name="Lara M."/>
            <person name="Lee W."/>
            <person name="Lennon N."/>
            <person name="Letendre F."/>
            <person name="LeVine R."/>
            <person name="Lipovsky A."/>
            <person name="Liu X."/>
            <person name="Liu J."/>
            <person name="Liu S."/>
            <person name="Lokyitsang T."/>
            <person name="Lokyitsang Y."/>
            <person name="Lubonja R."/>
            <person name="Lui A."/>
            <person name="MacDonald P."/>
            <person name="Magnisalis V."/>
            <person name="Maru K."/>
            <person name="Matthews C."/>
            <person name="McCusker W."/>
            <person name="McDonough S."/>
            <person name="Mehta T."/>
            <person name="Meldrim J."/>
            <person name="Meneus L."/>
            <person name="Mihai O."/>
            <person name="Mihalev A."/>
            <person name="Mihova T."/>
            <person name="Mittelman R."/>
            <person name="Mlenga V."/>
            <person name="Montmayeur A."/>
            <person name="Mulrain L."/>
            <person name="Navidi A."/>
            <person name="Naylor J."/>
            <person name="Negash T."/>
            <person name="Nguyen T."/>
            <person name="Nguyen N."/>
            <person name="Nicol R."/>
            <person name="Norbu C."/>
            <person name="Norbu N."/>
            <person name="Novod N."/>
            <person name="O'Neill B."/>
            <person name="Osman S."/>
            <person name="Markiewicz E."/>
            <person name="Oyono O.L."/>
            <person name="Patti C."/>
            <person name="Phunkhang P."/>
            <person name="Pierre F."/>
            <person name="Priest M."/>
            <person name="Raghuraman S."/>
            <person name="Rege F."/>
            <person name="Reyes R."/>
            <person name="Rise C."/>
            <person name="Rogov P."/>
            <person name="Ross K."/>
            <person name="Ryan E."/>
            <person name="Settipalli S."/>
            <person name="Shea T."/>
            <person name="Sherpa N."/>
            <person name="Shi L."/>
            <person name="Shih D."/>
            <person name="Sparrow T."/>
            <person name="Spaulding J."/>
            <person name="Stalker J."/>
            <person name="Stange-Thomann N."/>
            <person name="Stavropoulos S."/>
            <person name="Stone C."/>
            <person name="Strader C."/>
            <person name="Tesfaye S."/>
            <person name="Thomson T."/>
            <person name="Thoulutsang Y."/>
            <person name="Thoulutsang D."/>
            <person name="Topham K."/>
            <person name="Topping I."/>
            <person name="Tsamla T."/>
            <person name="Vassiliev H."/>
            <person name="Vo A."/>
            <person name="Wangchuk T."/>
            <person name="Wangdi T."/>
            <person name="Weiand M."/>
            <person name="Wilkinson J."/>
            <person name="Wilson A."/>
            <person name="Yadav S."/>
            <person name="Young G."/>
            <person name="Yu Q."/>
            <person name="Zembek L."/>
            <person name="Zhong D."/>
            <person name="Zimmer A."/>
            <person name="Zwirko Z."/>
            <person name="Jaffe D.B."/>
            <person name="Alvarez P."/>
            <person name="Brockman W."/>
            <person name="Butler J."/>
            <person name="Chin C."/>
            <person name="Gnerre S."/>
            <person name="MacCallum I."/>
            <person name="Graves J.A."/>
            <person name="Ponting C.P."/>
            <person name="Breen M."/>
            <person name="Samollow P.B."/>
            <person name="Lander E.S."/>
            <person name="Lindblad-Toh K."/>
        </authorList>
    </citation>
    <scope>NUCLEOTIDE SEQUENCE [LARGE SCALE GENOMIC DNA]</scope>
</reference>
<keyword evidence="2" id="KW-0963">Cytoplasm</keyword>
<proteinExistence type="inferred from homology"/>
<dbReference type="GeneTree" id="ENSGT00940000154849"/>
<evidence type="ECO:0000313" key="9">
    <source>
        <dbReference type="Proteomes" id="UP000002280"/>
    </source>
</evidence>
<dbReference type="Proteomes" id="UP000002280">
    <property type="component" value="Chromosome 3"/>
</dbReference>
<dbReference type="SUPFAM" id="SSF47576">
    <property type="entry name" value="Calponin-homology domain, CH-domain"/>
    <property type="match status" value="1"/>
</dbReference>
<comment type="subcellular location">
    <subcellularLocation>
        <location evidence="1">Cytoplasm</location>
        <location evidence="1">Cytoskeleton</location>
    </subcellularLocation>
</comment>
<dbReference type="GO" id="GO:0005856">
    <property type="term" value="C:cytoskeleton"/>
    <property type="evidence" value="ECO:0007669"/>
    <property type="project" value="UniProtKB-SubCell"/>
</dbReference>
<dbReference type="PROSITE" id="PS50021">
    <property type="entry name" value="CH"/>
    <property type="match status" value="1"/>
</dbReference>
<dbReference type="FunFam" id="1.10.418.10:FF:000047">
    <property type="entry name" value="Growth arrest specific 2 like 1"/>
    <property type="match status" value="1"/>
</dbReference>
<dbReference type="GO" id="GO:0008017">
    <property type="term" value="F:microtubule binding"/>
    <property type="evidence" value="ECO:0007669"/>
    <property type="project" value="InterPro"/>
</dbReference>
<dbReference type="PROSITE" id="PS51460">
    <property type="entry name" value="GAR"/>
    <property type="match status" value="1"/>
</dbReference>
<evidence type="ECO:0008006" key="10">
    <source>
        <dbReference type="Google" id="ProtNLM"/>
    </source>
</evidence>
<feature type="region of interest" description="Disordered" evidence="5">
    <location>
        <begin position="173"/>
        <end position="208"/>
    </location>
</feature>
<reference evidence="8" key="3">
    <citation type="submission" date="2025-09" db="UniProtKB">
        <authorList>
            <consortium name="Ensembl"/>
        </authorList>
    </citation>
    <scope>IDENTIFICATION</scope>
</reference>
<dbReference type="PANTHER" id="PTHR46756:SF16">
    <property type="entry name" value="GAS2-LIKE PROTEIN 1"/>
    <property type="match status" value="1"/>
</dbReference>
<reference evidence="8" key="2">
    <citation type="submission" date="2025-08" db="UniProtKB">
        <authorList>
            <consortium name="Ensembl"/>
        </authorList>
    </citation>
    <scope>IDENTIFICATION</scope>
</reference>
<dbReference type="InterPro" id="IPR036872">
    <property type="entry name" value="CH_dom_sf"/>
</dbReference>
<dbReference type="Ensembl" id="ENSMODT00000070483.1">
    <property type="protein sequence ID" value="ENSMODP00000050265.1"/>
    <property type="gene ID" value="ENSMODG00000008732.5"/>
</dbReference>
<dbReference type="InterPro" id="IPR003108">
    <property type="entry name" value="GAR_dom"/>
</dbReference>
<evidence type="ECO:0000256" key="1">
    <source>
        <dbReference type="ARBA" id="ARBA00004245"/>
    </source>
</evidence>
<dbReference type="CDD" id="cd21268">
    <property type="entry name" value="CH_GAS2L1_2"/>
    <property type="match status" value="1"/>
</dbReference>
<feature type="region of interest" description="Disordered" evidence="5">
    <location>
        <begin position="290"/>
        <end position="356"/>
    </location>
</feature>
<dbReference type="InterPro" id="IPR036534">
    <property type="entry name" value="GAR_dom_sf"/>
</dbReference>
<evidence type="ECO:0000259" key="6">
    <source>
        <dbReference type="PROSITE" id="PS50021"/>
    </source>
</evidence>
<evidence type="ECO:0000256" key="4">
    <source>
        <dbReference type="ARBA" id="ARBA00038441"/>
    </source>
</evidence>
<keyword evidence="9" id="KW-1185">Reference proteome</keyword>
<evidence type="ECO:0000313" key="8">
    <source>
        <dbReference type="Ensembl" id="ENSMODP00000050265.1"/>
    </source>
</evidence>
<dbReference type="PANTHER" id="PTHR46756">
    <property type="entry name" value="TRANSGELIN"/>
    <property type="match status" value="1"/>
</dbReference>
<name>A0A5F8GS04_MONDO</name>
<sequence>LRNPPPFSASKSIRPFRSSEEYLDAMKEDLAEWLNALYGLAVPGGGGGFLEALETGAVLCRHANNVNGIARDFEGARPEAAARLRLPAREVVFQAHGVAPGSFLARDNVSNFIAWCRGELGIPDVLMFETDDLVLRKNEKNFVLCLLEVARRGSKFGVLAPMLIQLEEEIEEELRDQAQQPGPPTAAGDPDKDRQPDPASGMGACPGRGPRMTLCDLRNLDELVRGAGPWGAPAWGRAGLTPGPGRKMVLRSHVMVRVGGGWDTLEHYLDKHDPCRCASVSHRLPQPRALAFSPQKVPPVPSPRASSPGAQRERRGSRTEGLPARLGAGGTGSPQASAGPRAHRDGPDTRQSSAHR</sequence>
<accession>A0A5F8GS04</accession>
<dbReference type="SMART" id="SM00243">
    <property type="entry name" value="GAS2"/>
    <property type="match status" value="1"/>
</dbReference>
<dbReference type="SMART" id="SM00033">
    <property type="entry name" value="CH"/>
    <property type="match status" value="1"/>
</dbReference>
<dbReference type="AlphaFoldDB" id="A0A5F8GS04"/>
<dbReference type="InterPro" id="IPR001715">
    <property type="entry name" value="CH_dom"/>
</dbReference>
<comment type="similarity">
    <text evidence="4">Belongs to the GAS2 family.</text>
</comment>
<organism evidence="8 9">
    <name type="scientific">Monodelphis domestica</name>
    <name type="common">Gray short-tailed opossum</name>
    <dbReference type="NCBI Taxonomy" id="13616"/>
    <lineage>
        <taxon>Eukaryota</taxon>
        <taxon>Metazoa</taxon>
        <taxon>Chordata</taxon>
        <taxon>Craniata</taxon>
        <taxon>Vertebrata</taxon>
        <taxon>Euteleostomi</taxon>
        <taxon>Mammalia</taxon>
        <taxon>Metatheria</taxon>
        <taxon>Didelphimorphia</taxon>
        <taxon>Didelphidae</taxon>
        <taxon>Monodelphis</taxon>
    </lineage>
</organism>
<dbReference type="Pfam" id="PF02187">
    <property type="entry name" value="GAS2"/>
    <property type="match status" value="1"/>
</dbReference>
<evidence type="ECO:0000256" key="5">
    <source>
        <dbReference type="SAM" id="MobiDB-lite"/>
    </source>
</evidence>
<feature type="domain" description="Calponin-homology (CH)" evidence="6">
    <location>
        <begin position="24"/>
        <end position="154"/>
    </location>
</feature>
<feature type="domain" description="GAR" evidence="7">
    <location>
        <begin position="183"/>
        <end position="276"/>
    </location>
</feature>
<keyword evidence="3" id="KW-0206">Cytoskeleton</keyword>
<dbReference type="Gene3D" id="3.30.920.20">
    <property type="entry name" value="Gas2-like domain"/>
    <property type="match status" value="1"/>
</dbReference>
<dbReference type="Bgee" id="ENSMODG00000008732">
    <property type="expression patterns" value="Expressed in cerebellum and 17 other cell types or tissues"/>
</dbReference>